<evidence type="ECO:0000256" key="3">
    <source>
        <dbReference type="ARBA" id="ARBA00022723"/>
    </source>
</evidence>
<evidence type="ECO:0000256" key="8">
    <source>
        <dbReference type="RuleBase" id="RU000683"/>
    </source>
</evidence>
<evidence type="ECO:0000313" key="10">
    <source>
        <dbReference type="EMBL" id="KCZ53294.1"/>
    </source>
</evidence>
<accession>A0A062U9M3</accession>
<keyword evidence="3" id="KW-0479">Metal-binding</keyword>
<dbReference type="Proteomes" id="UP000027037">
    <property type="component" value="Unassembled WGS sequence"/>
</dbReference>
<dbReference type="PROSITE" id="PS00082">
    <property type="entry name" value="EXTRADIOL_DIOXYGENAS"/>
    <property type="match status" value="1"/>
</dbReference>
<keyword evidence="7 8" id="KW-0408">Iron</keyword>
<evidence type="ECO:0000256" key="5">
    <source>
        <dbReference type="ARBA" id="ARBA00022964"/>
    </source>
</evidence>
<dbReference type="OrthoDB" id="9803142at2"/>
<dbReference type="EMBL" id="AWFF01000054">
    <property type="protein sequence ID" value="KCZ53294.1"/>
    <property type="molecule type" value="Genomic_DNA"/>
</dbReference>
<dbReference type="RefSeq" id="WP_034797660.1">
    <property type="nucleotide sequence ID" value="NZ_AWFF01000054.1"/>
</dbReference>
<dbReference type="STRING" id="1280946.HY29_03495"/>
<dbReference type="eggNOG" id="COG0346">
    <property type="taxonomic scope" value="Bacteria"/>
</dbReference>
<feature type="domain" description="VOC" evidence="9">
    <location>
        <begin position="142"/>
        <end position="257"/>
    </location>
</feature>
<evidence type="ECO:0000256" key="7">
    <source>
        <dbReference type="ARBA" id="ARBA00023004"/>
    </source>
</evidence>
<dbReference type="GO" id="GO:0004493">
    <property type="term" value="F:methylmalonyl-CoA epimerase activity"/>
    <property type="evidence" value="ECO:0007669"/>
    <property type="project" value="TreeGrafter"/>
</dbReference>
<dbReference type="InterPro" id="IPR051785">
    <property type="entry name" value="MMCE/EMCE_epimerase"/>
</dbReference>
<sequence>MSLEKIRFRRLGYLALNVTDLDRSTKFYEDIVGLTPAGSALGYNFFRCSDKHHDIALTQAKVPGVKRIGWEMEGSEALAALRDRFNEYGLKPVPVSNSEADALGINEAFRISDPVFGATMEFFSSMDCSDEAFTPTHTKIARLGHIVLGGPDLAAAEEFFGNQMNFRVSDRIDGAVVHMRCFPNPLHHSFGVGRAAAPQLHHVNFMVTDIDDIGRANVRMKREGVPIVYGPGKHPQSESMFFYFLDPDGITLEYSFGMEEFPETDAREPRLFPLSVESSDHWGGLPEPEFAKVGAIERLELTS</sequence>
<keyword evidence="4 8" id="KW-0058">Aromatic hydrocarbons catabolism</keyword>
<reference evidence="10 11" key="1">
    <citation type="journal article" date="2014" name="Antonie Van Leeuwenhoek">
        <title>Hyphomonas beringensis sp. nov. and Hyphomonas chukchiensis sp. nov., isolated from surface seawater of the Bering Sea and Chukchi Sea.</title>
        <authorList>
            <person name="Li C."/>
            <person name="Lai Q."/>
            <person name="Li G."/>
            <person name="Dong C."/>
            <person name="Wang J."/>
            <person name="Liao Y."/>
            <person name="Shao Z."/>
        </authorList>
    </citation>
    <scope>NUCLEOTIDE SEQUENCE [LARGE SCALE GENOMIC DNA]</scope>
    <source>
        <strain evidence="10 11">25B14_1</strain>
    </source>
</reference>
<dbReference type="InterPro" id="IPR029068">
    <property type="entry name" value="Glyas_Bleomycin-R_OHBP_Dase"/>
</dbReference>
<evidence type="ECO:0000256" key="2">
    <source>
        <dbReference type="ARBA" id="ARBA00008784"/>
    </source>
</evidence>
<keyword evidence="6 8" id="KW-0560">Oxidoreductase</keyword>
<gene>
    <name evidence="10" type="ORF">HY29_03495</name>
</gene>
<comment type="similarity">
    <text evidence="2 8">Belongs to the extradiol ring-cleavage dioxygenase family.</text>
</comment>
<dbReference type="PANTHER" id="PTHR43048:SF3">
    <property type="entry name" value="METHYLMALONYL-COA EPIMERASE, MITOCHONDRIAL"/>
    <property type="match status" value="1"/>
</dbReference>
<dbReference type="AlphaFoldDB" id="A0A062U9M3"/>
<dbReference type="SUPFAM" id="SSF54593">
    <property type="entry name" value="Glyoxalase/Bleomycin resistance protein/Dihydroxybiphenyl dioxygenase"/>
    <property type="match status" value="1"/>
</dbReference>
<dbReference type="GO" id="GO:0008198">
    <property type="term" value="F:ferrous iron binding"/>
    <property type="evidence" value="ECO:0007669"/>
    <property type="project" value="InterPro"/>
</dbReference>
<dbReference type="PANTHER" id="PTHR43048">
    <property type="entry name" value="METHYLMALONYL-COA EPIMERASE"/>
    <property type="match status" value="1"/>
</dbReference>
<dbReference type="GO" id="GO:0046491">
    <property type="term" value="P:L-methylmalonyl-CoA metabolic process"/>
    <property type="evidence" value="ECO:0007669"/>
    <property type="project" value="TreeGrafter"/>
</dbReference>
<keyword evidence="5 8" id="KW-0223">Dioxygenase</keyword>
<evidence type="ECO:0000313" key="11">
    <source>
        <dbReference type="Proteomes" id="UP000027037"/>
    </source>
</evidence>
<dbReference type="PROSITE" id="PS51819">
    <property type="entry name" value="VOC"/>
    <property type="match status" value="2"/>
</dbReference>
<comment type="caution">
    <text evidence="10">The sequence shown here is derived from an EMBL/GenBank/DDBJ whole genome shotgun (WGS) entry which is preliminary data.</text>
</comment>
<name>A0A062U9M3_9PROT</name>
<dbReference type="InterPro" id="IPR000486">
    <property type="entry name" value="Xdiol_ring_cleave_dOase_1/2"/>
</dbReference>
<dbReference type="GO" id="GO:0051213">
    <property type="term" value="F:dioxygenase activity"/>
    <property type="evidence" value="ECO:0007669"/>
    <property type="project" value="UniProtKB-KW"/>
</dbReference>
<organism evidence="10 11">
    <name type="scientific">Hyphomonas beringensis</name>
    <dbReference type="NCBI Taxonomy" id="1280946"/>
    <lineage>
        <taxon>Bacteria</taxon>
        <taxon>Pseudomonadati</taxon>
        <taxon>Pseudomonadota</taxon>
        <taxon>Alphaproteobacteria</taxon>
        <taxon>Hyphomonadales</taxon>
        <taxon>Hyphomonadaceae</taxon>
        <taxon>Hyphomonas</taxon>
    </lineage>
</organism>
<dbReference type="Pfam" id="PF00903">
    <property type="entry name" value="Glyoxalase"/>
    <property type="match status" value="2"/>
</dbReference>
<evidence type="ECO:0000256" key="1">
    <source>
        <dbReference type="ARBA" id="ARBA00001954"/>
    </source>
</evidence>
<dbReference type="Gene3D" id="3.10.180.10">
    <property type="entry name" value="2,3-Dihydroxybiphenyl 1,2-Dioxygenase, domain 1"/>
    <property type="match status" value="2"/>
</dbReference>
<dbReference type="InterPro" id="IPR037523">
    <property type="entry name" value="VOC_core"/>
</dbReference>
<dbReference type="PATRIC" id="fig|1280946.3.peg.2612"/>
<feature type="domain" description="VOC" evidence="9">
    <location>
        <begin position="10"/>
        <end position="125"/>
    </location>
</feature>
<keyword evidence="11" id="KW-1185">Reference proteome</keyword>
<evidence type="ECO:0000256" key="4">
    <source>
        <dbReference type="ARBA" id="ARBA00022797"/>
    </source>
</evidence>
<comment type="cofactor">
    <cofactor evidence="1 8">
        <name>Fe(2+)</name>
        <dbReference type="ChEBI" id="CHEBI:29033"/>
    </cofactor>
</comment>
<evidence type="ECO:0000256" key="6">
    <source>
        <dbReference type="ARBA" id="ARBA00023002"/>
    </source>
</evidence>
<protein>
    <recommendedName>
        <fullName evidence="9">VOC domain-containing protein</fullName>
    </recommendedName>
</protein>
<proteinExistence type="inferred from homology"/>
<evidence type="ECO:0000259" key="9">
    <source>
        <dbReference type="PROSITE" id="PS51819"/>
    </source>
</evidence>
<dbReference type="InterPro" id="IPR004360">
    <property type="entry name" value="Glyas_Fos-R_dOase_dom"/>
</dbReference>